<feature type="transmembrane region" description="Helical" evidence="11">
    <location>
        <begin position="64"/>
        <end position="85"/>
    </location>
</feature>
<keyword evidence="11" id="KW-0813">Transport</keyword>
<organism evidence="12">
    <name type="scientific">uncultured spirochete</name>
    <dbReference type="NCBI Taxonomy" id="156406"/>
    <lineage>
        <taxon>Bacteria</taxon>
        <taxon>Pseudomonadati</taxon>
        <taxon>Spirochaetota</taxon>
        <taxon>Spirochaetia</taxon>
        <taxon>Spirochaetales</taxon>
        <taxon>environmental samples</taxon>
    </lineage>
</organism>
<keyword evidence="5 11" id="KW-1133">Transmembrane helix</keyword>
<keyword evidence="2 11" id="KW-1003">Cell membrane</keyword>
<evidence type="ECO:0000256" key="7">
    <source>
        <dbReference type="ARBA" id="ARBA00023136"/>
    </source>
</evidence>
<dbReference type="EMBL" id="FWDM01000014">
    <property type="protein sequence ID" value="SLM11809.1"/>
    <property type="molecule type" value="Genomic_DNA"/>
</dbReference>
<dbReference type="InterPro" id="IPR003691">
    <property type="entry name" value="FluC"/>
</dbReference>
<evidence type="ECO:0000256" key="4">
    <source>
        <dbReference type="ARBA" id="ARBA00022692"/>
    </source>
</evidence>
<sequence length="137" mass="15038">MAMKDLLLVFFGGGLGALSRFVFSRGISMRFFTAIPSGTLFVNVTGSLLMGFFFNLLNASLLPAGYRALITVGFIGAYTTFSTYALETVALLQRKEYLPAFWNFLLNNVLTFVAIVIGMVISSALYSVIRSEGILHR</sequence>
<feature type="transmembrane region" description="Helical" evidence="11">
    <location>
        <begin position="105"/>
        <end position="129"/>
    </location>
</feature>
<keyword evidence="3" id="KW-0997">Cell inner membrane</keyword>
<evidence type="ECO:0000256" key="2">
    <source>
        <dbReference type="ARBA" id="ARBA00022475"/>
    </source>
</evidence>
<keyword evidence="4 11" id="KW-0812">Transmembrane</keyword>
<dbReference type="PANTHER" id="PTHR28259:SF1">
    <property type="entry name" value="FLUORIDE EXPORT PROTEIN 1-RELATED"/>
    <property type="match status" value="1"/>
</dbReference>
<evidence type="ECO:0000256" key="3">
    <source>
        <dbReference type="ARBA" id="ARBA00022519"/>
    </source>
</evidence>
<feature type="binding site" evidence="11">
    <location>
        <position position="79"/>
    </location>
    <ligand>
        <name>Na(+)</name>
        <dbReference type="ChEBI" id="CHEBI:29101"/>
        <note>structural</note>
    </ligand>
</feature>
<dbReference type="GO" id="GO:0140114">
    <property type="term" value="P:cellular detoxification of fluoride"/>
    <property type="evidence" value="ECO:0007669"/>
    <property type="project" value="UniProtKB-UniRule"/>
</dbReference>
<evidence type="ECO:0000256" key="5">
    <source>
        <dbReference type="ARBA" id="ARBA00022989"/>
    </source>
</evidence>
<feature type="binding site" evidence="11">
    <location>
        <position position="76"/>
    </location>
    <ligand>
        <name>Na(+)</name>
        <dbReference type="ChEBI" id="CHEBI:29101"/>
        <note>structural</note>
    </ligand>
</feature>
<reference evidence="12" key="1">
    <citation type="submission" date="2017-02" db="EMBL/GenBank/DDBJ databases">
        <authorList>
            <person name="Regsiter A."/>
            <person name="William W."/>
        </authorList>
    </citation>
    <scope>NUCLEOTIDE SEQUENCE</scope>
    <source>
        <strain evidence="12">Bib</strain>
    </source>
</reference>
<dbReference type="GO" id="GO:0062054">
    <property type="term" value="F:fluoride channel activity"/>
    <property type="evidence" value="ECO:0007669"/>
    <property type="project" value="UniProtKB-UniRule"/>
</dbReference>
<evidence type="ECO:0000256" key="6">
    <source>
        <dbReference type="ARBA" id="ARBA00023065"/>
    </source>
</evidence>
<dbReference type="Pfam" id="PF02537">
    <property type="entry name" value="CRCB"/>
    <property type="match status" value="1"/>
</dbReference>
<keyword evidence="8 11" id="KW-0407">Ion channel</keyword>
<name>A0A3P3XH95_9SPIR</name>
<evidence type="ECO:0000313" key="12">
    <source>
        <dbReference type="EMBL" id="SLM11809.1"/>
    </source>
</evidence>
<dbReference type="AlphaFoldDB" id="A0A3P3XH95"/>
<dbReference type="GO" id="GO:0046872">
    <property type="term" value="F:metal ion binding"/>
    <property type="evidence" value="ECO:0007669"/>
    <property type="project" value="UniProtKB-KW"/>
</dbReference>
<dbReference type="GO" id="GO:0005886">
    <property type="term" value="C:plasma membrane"/>
    <property type="evidence" value="ECO:0007669"/>
    <property type="project" value="UniProtKB-SubCell"/>
</dbReference>
<keyword evidence="11" id="KW-0915">Sodium</keyword>
<comment type="catalytic activity">
    <reaction evidence="10">
        <text>fluoride(in) = fluoride(out)</text>
        <dbReference type="Rhea" id="RHEA:76159"/>
        <dbReference type="ChEBI" id="CHEBI:17051"/>
    </reaction>
    <physiologicalReaction direction="left-to-right" evidence="10">
        <dbReference type="Rhea" id="RHEA:76160"/>
    </physiologicalReaction>
</comment>
<dbReference type="NCBIfam" id="TIGR00494">
    <property type="entry name" value="crcB"/>
    <property type="match status" value="1"/>
</dbReference>
<evidence type="ECO:0000256" key="10">
    <source>
        <dbReference type="ARBA" id="ARBA00035585"/>
    </source>
</evidence>
<accession>A0A3P3XH95</accession>
<proteinExistence type="inferred from homology"/>
<gene>
    <name evidence="11 12" type="primary">crcB</name>
    <name evidence="11" type="synonym">fluC</name>
    <name evidence="12" type="ORF">SPIROBIBN47_210080</name>
</gene>
<keyword evidence="6 11" id="KW-0406">Ion transport</keyword>
<evidence type="ECO:0000256" key="8">
    <source>
        <dbReference type="ARBA" id="ARBA00023303"/>
    </source>
</evidence>
<keyword evidence="11" id="KW-0479">Metal-binding</keyword>
<comment type="similarity">
    <text evidence="9 11">Belongs to the fluoride channel Fluc/FEX (TC 1.A.43) family.</text>
</comment>
<evidence type="ECO:0000256" key="9">
    <source>
        <dbReference type="ARBA" id="ARBA00035120"/>
    </source>
</evidence>
<evidence type="ECO:0000256" key="1">
    <source>
        <dbReference type="ARBA" id="ARBA00004651"/>
    </source>
</evidence>
<dbReference type="PANTHER" id="PTHR28259">
    <property type="entry name" value="FLUORIDE EXPORT PROTEIN 1-RELATED"/>
    <property type="match status" value="1"/>
</dbReference>
<evidence type="ECO:0000256" key="11">
    <source>
        <dbReference type="HAMAP-Rule" id="MF_00454"/>
    </source>
</evidence>
<comment type="function">
    <text evidence="11">Fluoride-specific ion channel. Important for reducing fluoride concentration in the cell, thus reducing its toxicity.</text>
</comment>
<comment type="activity regulation">
    <text evidence="11">Na(+) is not transported, but it plays an essential structural role and its presence is essential for fluoride channel function.</text>
</comment>
<comment type="subcellular location">
    <subcellularLocation>
        <location evidence="1 11">Cell membrane</location>
        <topology evidence="1 11">Multi-pass membrane protein</topology>
    </subcellularLocation>
</comment>
<keyword evidence="7 11" id="KW-0472">Membrane</keyword>
<protein>
    <recommendedName>
        <fullName evidence="11">Fluoride-specific ion channel FluC</fullName>
    </recommendedName>
</protein>
<feature type="transmembrane region" description="Helical" evidence="11">
    <location>
        <begin position="34"/>
        <end position="57"/>
    </location>
</feature>
<dbReference type="HAMAP" id="MF_00454">
    <property type="entry name" value="FluC"/>
    <property type="match status" value="1"/>
</dbReference>